<accession>A0A1Y2AHN8</accession>
<dbReference type="InterPro" id="IPR011009">
    <property type="entry name" value="Kinase-like_dom_sf"/>
</dbReference>
<dbReference type="InParanoid" id="A0A1Y2AHN8"/>
<dbReference type="SUPFAM" id="SSF56112">
    <property type="entry name" value="Protein kinase-like (PK-like)"/>
    <property type="match status" value="1"/>
</dbReference>
<comment type="caution">
    <text evidence="1">The sequence shown here is derived from an EMBL/GenBank/DDBJ whole genome shotgun (WGS) entry which is preliminary data.</text>
</comment>
<proteinExistence type="predicted"/>
<sequence>MYGPIDWKGSSISEGLPRIDNDGGGVLPQNQLLHLLEPLRPCGRGALWTVYRSRAQVPGVDSDLKIAVKFSSSRTIAASENTSNPYSWGEARAAIKRDIDVMMGPLAHLQSHAVPSVYGIYVSAVRQQKRDEETWAMILSDGGERVDIGRLQLHERRVILQHYQAIHDAQVLHWDCHPRNWLRSIDPRRVFESKLLVTDFERSFTRDEVIGMGWNWESACEEEMQLVRKMLSLQ</sequence>
<reference evidence="1 2" key="1">
    <citation type="submission" date="2016-07" db="EMBL/GenBank/DDBJ databases">
        <title>Pervasive Adenine N6-methylation of Active Genes in Fungi.</title>
        <authorList>
            <consortium name="DOE Joint Genome Institute"/>
            <person name="Mondo S.J."/>
            <person name="Dannebaum R.O."/>
            <person name="Kuo R.C."/>
            <person name="Labutti K."/>
            <person name="Haridas S."/>
            <person name="Kuo A."/>
            <person name="Salamov A."/>
            <person name="Ahrendt S.R."/>
            <person name="Lipzen A."/>
            <person name="Sullivan W."/>
            <person name="Andreopoulos W.B."/>
            <person name="Clum A."/>
            <person name="Lindquist E."/>
            <person name="Daum C."/>
            <person name="Ramamoorthy G.K."/>
            <person name="Gryganskyi A."/>
            <person name="Culley D."/>
            <person name="Magnuson J.K."/>
            <person name="James T.Y."/>
            <person name="O'Malley M.A."/>
            <person name="Stajich J.E."/>
            <person name="Spatafora J.W."/>
            <person name="Visel A."/>
            <person name="Grigoriev I.V."/>
        </authorList>
    </citation>
    <scope>NUCLEOTIDE SEQUENCE [LARGE SCALE GENOMIC DNA]</scope>
    <source>
        <strain evidence="1 2">68-887.2</strain>
    </source>
</reference>
<dbReference type="Proteomes" id="UP000193986">
    <property type="component" value="Unassembled WGS sequence"/>
</dbReference>
<gene>
    <name evidence="1" type="ORF">BCR39DRAFT_552867</name>
</gene>
<dbReference type="AlphaFoldDB" id="A0A1Y2AHN8"/>
<evidence type="ECO:0000313" key="2">
    <source>
        <dbReference type="Proteomes" id="UP000193986"/>
    </source>
</evidence>
<keyword evidence="2" id="KW-1185">Reference proteome</keyword>
<dbReference type="EMBL" id="MCFC01000104">
    <property type="protein sequence ID" value="ORY21800.1"/>
    <property type="molecule type" value="Genomic_DNA"/>
</dbReference>
<name>A0A1Y2AHN8_9TREE</name>
<organism evidence="1 2">
    <name type="scientific">Naematelia encephala</name>
    <dbReference type="NCBI Taxonomy" id="71784"/>
    <lineage>
        <taxon>Eukaryota</taxon>
        <taxon>Fungi</taxon>
        <taxon>Dikarya</taxon>
        <taxon>Basidiomycota</taxon>
        <taxon>Agaricomycotina</taxon>
        <taxon>Tremellomycetes</taxon>
        <taxon>Tremellales</taxon>
        <taxon>Naemateliaceae</taxon>
        <taxon>Naematelia</taxon>
    </lineage>
</organism>
<dbReference type="STRING" id="71784.A0A1Y2AHN8"/>
<protein>
    <recommendedName>
        <fullName evidence="3">Protein kinase domain-containing protein</fullName>
    </recommendedName>
</protein>
<evidence type="ECO:0008006" key="3">
    <source>
        <dbReference type="Google" id="ProtNLM"/>
    </source>
</evidence>
<evidence type="ECO:0000313" key="1">
    <source>
        <dbReference type="EMBL" id="ORY21800.1"/>
    </source>
</evidence>